<evidence type="ECO:0000256" key="16">
    <source>
        <dbReference type="ARBA" id="ARBA00023136"/>
    </source>
</evidence>
<dbReference type="EC" id="2.7.11.1" evidence="3"/>
<dbReference type="Pfam" id="PF13855">
    <property type="entry name" value="LRR_8"/>
    <property type="match status" value="3"/>
</dbReference>
<evidence type="ECO:0000256" key="9">
    <source>
        <dbReference type="ARBA" id="ARBA00022692"/>
    </source>
</evidence>
<evidence type="ECO:0000256" key="11">
    <source>
        <dbReference type="ARBA" id="ARBA00022737"/>
    </source>
</evidence>
<dbReference type="FunFam" id="3.80.10.10:FF:000129">
    <property type="entry name" value="Leucine-rich repeat receptor-like kinase"/>
    <property type="match status" value="1"/>
</dbReference>
<gene>
    <name evidence="23" type="primary">LOC107781357</name>
</gene>
<keyword evidence="14 21" id="KW-0067">ATP-binding</keyword>
<keyword evidence="8" id="KW-0808">Transferase</keyword>
<dbReference type="InterPro" id="IPR008271">
    <property type="entry name" value="Ser/Thr_kinase_AS"/>
</dbReference>
<dbReference type="Proteomes" id="UP000790787">
    <property type="component" value="Chromosome 17"/>
</dbReference>
<dbReference type="GO" id="GO:0006952">
    <property type="term" value="P:defense response"/>
    <property type="evidence" value="ECO:0007669"/>
    <property type="project" value="UniProtKB-ARBA"/>
</dbReference>
<evidence type="ECO:0000256" key="7">
    <source>
        <dbReference type="ARBA" id="ARBA00022614"/>
    </source>
</evidence>
<evidence type="ECO:0000313" key="23">
    <source>
        <dbReference type="RefSeq" id="XP_016457534.2"/>
    </source>
</evidence>
<comment type="catalytic activity">
    <reaction evidence="20">
        <text>L-seryl-[protein] + ATP = O-phospho-L-seryl-[protein] + ADP + H(+)</text>
        <dbReference type="Rhea" id="RHEA:17989"/>
        <dbReference type="Rhea" id="RHEA-COMP:9863"/>
        <dbReference type="Rhea" id="RHEA-COMP:11604"/>
        <dbReference type="ChEBI" id="CHEBI:15378"/>
        <dbReference type="ChEBI" id="CHEBI:29999"/>
        <dbReference type="ChEBI" id="CHEBI:30616"/>
        <dbReference type="ChEBI" id="CHEBI:83421"/>
        <dbReference type="ChEBI" id="CHEBI:456216"/>
        <dbReference type="EC" id="2.7.11.1"/>
    </reaction>
</comment>
<keyword evidence="7" id="KW-0433">Leucine-rich repeat</keyword>
<dbReference type="KEGG" id="nta:107781357"/>
<dbReference type="OMA" id="MAPHIAN"/>
<sequence>MTSKHIFVKRVFQSVMEKGCIHLAVVLLLLQQMSTCLSIANITTDQTALLALRSQFSLYNSHHLLARNWSTFTPTCSWIGVTCGSRHQRVTALNLSSMNLKGMVPPQLGNLSFLISLDIRNNSFYGSLPEEFAHLRRLKMIHVMNNNFTGAIPSFFGLLPNIHSLYLSFNQFSGNIPPSLFNITKLRDLRLRGNLLGGEIPQEISRLCCLTSIDLQDNKLIGSIPPTMFNQSSLKQIGLTKNNLYGKLPGNICDNLPNLEELKLSSNRLGGLIPPNLQNCSKLQILSLSLNDFTGTIPAEIGNLTMLTTLLLGDTYVKGEIPMELGYLQELQIFGLYQNRLSGSIPASIFNISTLQILTFVDCQLSGSLPSNVGQGTPNLKEIYLGMNNLSGVFPSSILNASRLTALDLSYNIFSGSIPDSLGNIKFLELLQLGHNLFINPNPSSELTFLTSLTRCRNLGELVIGQNPLDGILPASVGNFSSSLKKFSAYRCKLKGIIPEEIGNLTNVLMISLFGNDLTGFIPKSIGGMQKLQRFLIQSNMISGTIPDEICYLQNIGDLSLRQNKMSGPLPSCFGNLTALRNLYLASNRLNSNLPESLWSLQDLSQLYAASNSFSGVLSPLIGNLKAVTNIELSYNDFSGMIPSTIGGLQNLINCSLSYNRLDGPIPDSFGKMLSLELLDLSYNNLTGEIPKSLEALVYLRYLNVSFNKLSGEIPSGGPFANFTNQSFVSNHALCGASRLQVLPCQANSPRRTRRKRVFFSILYSLLGITSVFVALALGFLILRRRRNRNEPSGLTDQVSSMRAYERVSYYELQQATDGFSADNLLGTGSFSKVYKGVKDGMTFAVKVFKLELEGAFKSFDTECEILRNLRHRNLTKVITSCSNSKFKALILEYMPNGTLDKWLHSHDLFLDMLHRLDIMVDVASALDYLHNGYSEPVVHCDLKPSNILLDQNMVGHLSDFGIAKLLGAEDSFRQTNTIGTIGYIAPEYGQDGLVSTSCDVYSFGIVMMETFTRRRPSDEMFTGDLSLKQWVNDSLPSGVTQLVDADLMRPKEEPLNAEMQCLVSVMELALSCTSVSPDARIKVKEALLALKKIRIQLVTKLNIEVRLNPESSLQ</sequence>
<dbReference type="InterPro" id="IPR017441">
    <property type="entry name" value="Protein_kinase_ATP_BS"/>
</dbReference>
<reference evidence="23" key="2">
    <citation type="submission" date="2025-08" db="UniProtKB">
        <authorList>
            <consortium name="RefSeq"/>
        </authorList>
    </citation>
    <scope>IDENTIFICATION</scope>
    <source>
        <tissue evidence="23">Leaf</tissue>
    </source>
</reference>
<dbReference type="SUPFAM" id="SSF52047">
    <property type="entry name" value="RNI-like"/>
    <property type="match status" value="2"/>
</dbReference>
<comment type="subcellular location">
    <subcellularLocation>
        <location evidence="1">Cell membrane</location>
        <topology evidence="1">Single-pass membrane protein</topology>
    </subcellularLocation>
</comment>
<accession>A0A1S3YZB2</accession>
<keyword evidence="22" id="KW-1185">Reference proteome</keyword>
<keyword evidence="5" id="KW-0723">Serine/threonine-protein kinase</keyword>
<dbReference type="Gene3D" id="1.10.510.10">
    <property type="entry name" value="Transferase(Phosphotransferase) domain 1"/>
    <property type="match status" value="1"/>
</dbReference>
<evidence type="ECO:0000256" key="17">
    <source>
        <dbReference type="ARBA" id="ARBA00023170"/>
    </source>
</evidence>
<dbReference type="OrthoDB" id="1289192at2759"/>
<evidence type="ECO:0000256" key="6">
    <source>
        <dbReference type="ARBA" id="ARBA00022553"/>
    </source>
</evidence>
<dbReference type="InterPro" id="IPR011009">
    <property type="entry name" value="Kinase-like_dom_sf"/>
</dbReference>
<evidence type="ECO:0000313" key="22">
    <source>
        <dbReference type="Proteomes" id="UP000790787"/>
    </source>
</evidence>
<dbReference type="PANTHER" id="PTHR48005">
    <property type="entry name" value="LEUCINE RICH REPEAT KINASE 2"/>
    <property type="match status" value="1"/>
</dbReference>
<evidence type="ECO:0000256" key="13">
    <source>
        <dbReference type="ARBA" id="ARBA00022777"/>
    </source>
</evidence>
<keyword evidence="13" id="KW-0418">Kinase</keyword>
<keyword evidence="4" id="KW-1003">Cell membrane</keyword>
<evidence type="ECO:0000256" key="1">
    <source>
        <dbReference type="ARBA" id="ARBA00004162"/>
    </source>
</evidence>
<evidence type="ECO:0000256" key="20">
    <source>
        <dbReference type="ARBA" id="ARBA00048679"/>
    </source>
</evidence>
<dbReference type="FunFam" id="3.80.10.10:FF:000041">
    <property type="entry name" value="LRR receptor-like serine/threonine-protein kinase ERECTA"/>
    <property type="match status" value="1"/>
</dbReference>
<keyword evidence="10" id="KW-0732">Signal</keyword>
<keyword evidence="12 21" id="KW-0547">Nucleotide-binding</keyword>
<dbReference type="FunFam" id="3.80.10.10:FF:000095">
    <property type="entry name" value="LRR receptor-like serine/threonine-protein kinase GSO1"/>
    <property type="match status" value="2"/>
</dbReference>
<dbReference type="RefSeq" id="XP_016457534.2">
    <property type="nucleotide sequence ID" value="XM_016602048.2"/>
</dbReference>
<comment type="similarity">
    <text evidence="2">Belongs to the protein kinase superfamily. Ser/Thr protein kinase family.</text>
</comment>
<dbReference type="PROSITE" id="PS00107">
    <property type="entry name" value="PROTEIN_KINASE_ATP"/>
    <property type="match status" value="1"/>
</dbReference>
<keyword evidence="6" id="KW-0597">Phosphoprotein</keyword>
<dbReference type="SMR" id="A0A1S3YZB2"/>
<dbReference type="InterPro" id="IPR003591">
    <property type="entry name" value="Leu-rich_rpt_typical-subtyp"/>
</dbReference>
<dbReference type="SMART" id="SM00220">
    <property type="entry name" value="S_TKc"/>
    <property type="match status" value="1"/>
</dbReference>
<dbReference type="Gene3D" id="3.80.10.10">
    <property type="entry name" value="Ribonuclease Inhibitor"/>
    <property type="match status" value="5"/>
</dbReference>
<dbReference type="InterPro" id="IPR051420">
    <property type="entry name" value="Ser_Thr_Kinases_DiverseReg"/>
</dbReference>
<dbReference type="AlphaFoldDB" id="A0A1S3YZB2"/>
<dbReference type="InterPro" id="IPR000719">
    <property type="entry name" value="Prot_kinase_dom"/>
</dbReference>
<evidence type="ECO:0000256" key="21">
    <source>
        <dbReference type="PROSITE-ProRule" id="PRU10141"/>
    </source>
</evidence>
<dbReference type="GO" id="GO:0005524">
    <property type="term" value="F:ATP binding"/>
    <property type="evidence" value="ECO:0007669"/>
    <property type="project" value="UniProtKB-UniRule"/>
</dbReference>
<keyword evidence="15" id="KW-1133">Transmembrane helix</keyword>
<dbReference type="GeneID" id="107781357"/>
<evidence type="ECO:0000256" key="3">
    <source>
        <dbReference type="ARBA" id="ARBA00012513"/>
    </source>
</evidence>
<evidence type="ECO:0000256" key="5">
    <source>
        <dbReference type="ARBA" id="ARBA00022527"/>
    </source>
</evidence>
<dbReference type="PROSITE" id="PS00108">
    <property type="entry name" value="PROTEIN_KINASE_ST"/>
    <property type="match status" value="1"/>
</dbReference>
<dbReference type="SMART" id="SM00369">
    <property type="entry name" value="LRR_TYP"/>
    <property type="match status" value="7"/>
</dbReference>
<evidence type="ECO:0000256" key="10">
    <source>
        <dbReference type="ARBA" id="ARBA00022729"/>
    </source>
</evidence>
<dbReference type="Pfam" id="PF00560">
    <property type="entry name" value="LRR_1"/>
    <property type="match status" value="4"/>
</dbReference>
<dbReference type="SUPFAM" id="SSF56112">
    <property type="entry name" value="Protein kinase-like (PK-like)"/>
    <property type="match status" value="1"/>
</dbReference>
<dbReference type="PANTHER" id="PTHR48005:SF57">
    <property type="entry name" value="RECEPTOR KINASE-LIKE PROTEIN XA21"/>
    <property type="match status" value="1"/>
</dbReference>
<evidence type="ECO:0000256" key="12">
    <source>
        <dbReference type="ARBA" id="ARBA00022741"/>
    </source>
</evidence>
<dbReference type="Pfam" id="PF00069">
    <property type="entry name" value="Pkinase"/>
    <property type="match status" value="1"/>
</dbReference>
<evidence type="ECO:0000256" key="18">
    <source>
        <dbReference type="ARBA" id="ARBA00023180"/>
    </source>
</evidence>
<name>A0A1S3YZB2_TOBAC</name>
<dbReference type="FunFam" id="3.30.200.20:FF:000661">
    <property type="entry name" value="Serine-threonine protein kinase plant-type"/>
    <property type="match status" value="1"/>
</dbReference>
<dbReference type="GO" id="GO:0005886">
    <property type="term" value="C:plasma membrane"/>
    <property type="evidence" value="ECO:0007669"/>
    <property type="project" value="UniProtKB-SubCell"/>
</dbReference>
<keyword evidence="11" id="KW-0677">Repeat</keyword>
<dbReference type="PaxDb" id="4097-A0A1S3YZB2"/>
<evidence type="ECO:0000256" key="19">
    <source>
        <dbReference type="ARBA" id="ARBA00047899"/>
    </source>
</evidence>
<dbReference type="Gene3D" id="3.30.200.20">
    <property type="entry name" value="Phosphorylase Kinase, domain 1"/>
    <property type="match status" value="1"/>
</dbReference>
<keyword evidence="9" id="KW-0812">Transmembrane</keyword>
<protein>
    <recommendedName>
        <fullName evidence="3">non-specific serine/threonine protein kinase</fullName>
        <ecNumber evidence="3">2.7.11.1</ecNumber>
    </recommendedName>
</protein>
<keyword evidence="17" id="KW-0675">Receptor</keyword>
<evidence type="ECO:0000256" key="4">
    <source>
        <dbReference type="ARBA" id="ARBA00022475"/>
    </source>
</evidence>
<comment type="catalytic activity">
    <reaction evidence="19">
        <text>L-threonyl-[protein] + ATP = O-phospho-L-threonyl-[protein] + ADP + H(+)</text>
        <dbReference type="Rhea" id="RHEA:46608"/>
        <dbReference type="Rhea" id="RHEA-COMP:11060"/>
        <dbReference type="Rhea" id="RHEA-COMP:11605"/>
        <dbReference type="ChEBI" id="CHEBI:15378"/>
        <dbReference type="ChEBI" id="CHEBI:30013"/>
        <dbReference type="ChEBI" id="CHEBI:30616"/>
        <dbReference type="ChEBI" id="CHEBI:61977"/>
        <dbReference type="ChEBI" id="CHEBI:456216"/>
        <dbReference type="EC" id="2.7.11.1"/>
    </reaction>
</comment>
<dbReference type="InterPro" id="IPR001611">
    <property type="entry name" value="Leu-rich_rpt"/>
</dbReference>
<dbReference type="InterPro" id="IPR013210">
    <property type="entry name" value="LRR_N_plant-typ"/>
</dbReference>
<evidence type="ECO:0000256" key="14">
    <source>
        <dbReference type="ARBA" id="ARBA00022840"/>
    </source>
</evidence>
<dbReference type="GO" id="GO:0004674">
    <property type="term" value="F:protein serine/threonine kinase activity"/>
    <property type="evidence" value="ECO:0007669"/>
    <property type="project" value="UniProtKB-KW"/>
</dbReference>
<evidence type="ECO:0000256" key="2">
    <source>
        <dbReference type="ARBA" id="ARBA00008684"/>
    </source>
</evidence>
<dbReference type="FunFam" id="1.10.510.10:FF:000358">
    <property type="entry name" value="Putative leucine-rich repeat receptor-like serine/threonine-protein kinase"/>
    <property type="match status" value="1"/>
</dbReference>
<evidence type="ECO:0000256" key="15">
    <source>
        <dbReference type="ARBA" id="ARBA00022989"/>
    </source>
</evidence>
<dbReference type="RefSeq" id="XP_016457534.1">
    <property type="nucleotide sequence ID" value="XM_016602048.1"/>
</dbReference>
<dbReference type="PROSITE" id="PS50011">
    <property type="entry name" value="PROTEIN_KINASE_DOM"/>
    <property type="match status" value="1"/>
</dbReference>
<proteinExistence type="inferred from homology"/>
<reference evidence="22" key="1">
    <citation type="journal article" date="2014" name="Nat. Commun.">
        <title>The tobacco genome sequence and its comparison with those of tomato and potato.</title>
        <authorList>
            <person name="Sierro N."/>
            <person name="Battey J.N."/>
            <person name="Ouadi S."/>
            <person name="Bakaher N."/>
            <person name="Bovet L."/>
            <person name="Willig A."/>
            <person name="Goepfert S."/>
            <person name="Peitsch M.C."/>
            <person name="Ivanov N.V."/>
        </authorList>
    </citation>
    <scope>NUCLEOTIDE SEQUENCE [LARGE SCALE GENOMIC DNA]</scope>
</reference>
<dbReference type="InterPro" id="IPR032675">
    <property type="entry name" value="LRR_dom_sf"/>
</dbReference>
<keyword evidence="18" id="KW-0325">Glycoprotein</keyword>
<keyword evidence="16" id="KW-0472">Membrane</keyword>
<dbReference type="Pfam" id="PF08263">
    <property type="entry name" value="LRRNT_2"/>
    <property type="match status" value="1"/>
</dbReference>
<dbReference type="GO" id="GO:0051707">
    <property type="term" value="P:response to other organism"/>
    <property type="evidence" value="ECO:0007669"/>
    <property type="project" value="UniProtKB-ARBA"/>
</dbReference>
<organism evidence="22 23">
    <name type="scientific">Nicotiana tabacum</name>
    <name type="common">Common tobacco</name>
    <dbReference type="NCBI Taxonomy" id="4097"/>
    <lineage>
        <taxon>Eukaryota</taxon>
        <taxon>Viridiplantae</taxon>
        <taxon>Streptophyta</taxon>
        <taxon>Embryophyta</taxon>
        <taxon>Tracheophyta</taxon>
        <taxon>Spermatophyta</taxon>
        <taxon>Magnoliopsida</taxon>
        <taxon>eudicotyledons</taxon>
        <taxon>Gunneridae</taxon>
        <taxon>Pentapetalae</taxon>
        <taxon>asterids</taxon>
        <taxon>lamiids</taxon>
        <taxon>Solanales</taxon>
        <taxon>Solanaceae</taxon>
        <taxon>Nicotianoideae</taxon>
        <taxon>Nicotianeae</taxon>
        <taxon>Nicotiana</taxon>
    </lineage>
</organism>
<evidence type="ECO:0000256" key="8">
    <source>
        <dbReference type="ARBA" id="ARBA00022679"/>
    </source>
</evidence>